<proteinExistence type="predicted"/>
<evidence type="ECO:0000313" key="1">
    <source>
        <dbReference type="EMBL" id="EEF23575.1"/>
    </source>
</evidence>
<dbReference type="Proteomes" id="UP000008311">
    <property type="component" value="Unassembled WGS sequence"/>
</dbReference>
<keyword evidence="2" id="KW-1185">Reference proteome</keyword>
<reference evidence="2" key="1">
    <citation type="journal article" date="2010" name="Nat. Biotechnol.">
        <title>Draft genome sequence of the oilseed species Ricinus communis.</title>
        <authorList>
            <person name="Chan A.P."/>
            <person name="Crabtree J."/>
            <person name="Zhao Q."/>
            <person name="Lorenzi H."/>
            <person name="Orvis J."/>
            <person name="Puiu D."/>
            <person name="Melake-Berhan A."/>
            <person name="Jones K.M."/>
            <person name="Redman J."/>
            <person name="Chen G."/>
            <person name="Cahoon E.B."/>
            <person name="Gedil M."/>
            <person name="Stanke M."/>
            <person name="Haas B.J."/>
            <person name="Wortman J.R."/>
            <person name="Fraser-Liggett C.M."/>
            <person name="Ravel J."/>
            <person name="Rabinowicz P.D."/>
        </authorList>
    </citation>
    <scope>NUCLEOTIDE SEQUENCE [LARGE SCALE GENOMIC DNA]</scope>
    <source>
        <strain evidence="2">cv. Hale</strain>
    </source>
</reference>
<protein>
    <submittedName>
        <fullName evidence="1">Uncharacterized protein</fullName>
    </submittedName>
</protein>
<dbReference type="AlphaFoldDB" id="B9TKN9"/>
<name>B9TKN9_RICCO</name>
<dbReference type="EMBL" id="EQ985538">
    <property type="protein sequence ID" value="EEF23575.1"/>
    <property type="molecule type" value="Genomic_DNA"/>
</dbReference>
<gene>
    <name evidence="1" type="ORF">RCOM_2050900</name>
</gene>
<dbReference type="InParanoid" id="B9TKN9"/>
<evidence type="ECO:0000313" key="2">
    <source>
        <dbReference type="Proteomes" id="UP000008311"/>
    </source>
</evidence>
<sequence length="102" mass="11468">MHIKALRMPSSVDDRFICDIEGKFVHVVLRRGDGVSCLADLDGFDSFDEIRVATLGEARDPAMQLSHALMDASDGDVIVLYCRVEPLRYLLLQFLDPGKTYH</sequence>
<organism evidence="1 2">
    <name type="scientific">Ricinus communis</name>
    <name type="common">Castor bean</name>
    <dbReference type="NCBI Taxonomy" id="3988"/>
    <lineage>
        <taxon>Eukaryota</taxon>
        <taxon>Viridiplantae</taxon>
        <taxon>Streptophyta</taxon>
        <taxon>Embryophyta</taxon>
        <taxon>Tracheophyta</taxon>
        <taxon>Spermatophyta</taxon>
        <taxon>Magnoliopsida</taxon>
        <taxon>eudicotyledons</taxon>
        <taxon>Gunneridae</taxon>
        <taxon>Pentapetalae</taxon>
        <taxon>rosids</taxon>
        <taxon>fabids</taxon>
        <taxon>Malpighiales</taxon>
        <taxon>Euphorbiaceae</taxon>
        <taxon>Acalyphoideae</taxon>
        <taxon>Acalypheae</taxon>
        <taxon>Ricinus</taxon>
    </lineage>
</organism>
<accession>B9TKN9</accession>